<accession>A0A1W1V0K4</accession>
<dbReference type="Pfam" id="PF05582">
    <property type="entry name" value="Peptidase_U57"/>
    <property type="match status" value="1"/>
</dbReference>
<dbReference type="PIRSF" id="PIRSF011575">
    <property type="entry name" value="YabG"/>
    <property type="match status" value="1"/>
</dbReference>
<sequence>MDKIRVGDIVARKSHSQDILFKVERLIGNDERATALLRGMEVRLYADAPLVDLEKKNPTEVRAYRQDFIKKNAEMVTRIFQRRAVDSEKNLGRGNIYKKSSTAETFELPGKVLHIDGDKEYLDLCMTTYSQLKIKAKGIHAPESQHPDVVSKYLPKFIPDILVITGHDGLHNSKKDFGDVNNYRHSKYFIEAVRRAREFEQGKDDLIIFAGACQSHYEALIGAGANFASSPHRVMIHAYDPVFIVEKLAYSSIYDVISVKDIIDNTITGIEGVGGVDTRGRLRIGYPKSPY</sequence>
<evidence type="ECO:0000313" key="1">
    <source>
        <dbReference type="EMBL" id="SMB86838.1"/>
    </source>
</evidence>
<organism evidence="1 2">
    <name type="scientific">Desulfonispora thiosulfatigenes DSM 11270</name>
    <dbReference type="NCBI Taxonomy" id="656914"/>
    <lineage>
        <taxon>Bacteria</taxon>
        <taxon>Bacillati</taxon>
        <taxon>Bacillota</taxon>
        <taxon>Clostridia</taxon>
        <taxon>Eubacteriales</taxon>
        <taxon>Peptococcaceae</taxon>
        <taxon>Desulfonispora</taxon>
    </lineage>
</organism>
<dbReference type="EMBL" id="FWWT01000013">
    <property type="protein sequence ID" value="SMB86838.1"/>
    <property type="molecule type" value="Genomic_DNA"/>
</dbReference>
<evidence type="ECO:0000313" key="2">
    <source>
        <dbReference type="Proteomes" id="UP000192731"/>
    </source>
</evidence>
<dbReference type="OrthoDB" id="9785306at2"/>
<dbReference type="AlphaFoldDB" id="A0A1W1V0K4"/>
<dbReference type="NCBIfam" id="TIGR02855">
    <property type="entry name" value="spore_yabG"/>
    <property type="match status" value="1"/>
</dbReference>
<dbReference type="Proteomes" id="UP000192731">
    <property type="component" value="Unassembled WGS sequence"/>
</dbReference>
<name>A0A1W1V0K4_DESTI</name>
<protein>
    <submittedName>
        <fullName evidence="1">Spore coat assemly protein</fullName>
    </submittedName>
</protein>
<dbReference type="STRING" id="656914.SAMN00017405_1201"/>
<reference evidence="1 2" key="1">
    <citation type="submission" date="2017-04" db="EMBL/GenBank/DDBJ databases">
        <authorList>
            <person name="Afonso C.L."/>
            <person name="Miller P.J."/>
            <person name="Scott M.A."/>
            <person name="Spackman E."/>
            <person name="Goraichik I."/>
            <person name="Dimitrov K.M."/>
            <person name="Suarez D.L."/>
            <person name="Swayne D.E."/>
        </authorList>
    </citation>
    <scope>NUCLEOTIDE SEQUENCE [LARGE SCALE GENOMIC DNA]</scope>
    <source>
        <strain evidence="1 2">DSM 11270</strain>
    </source>
</reference>
<keyword evidence="2" id="KW-1185">Reference proteome</keyword>
<dbReference type="InterPro" id="IPR008764">
    <property type="entry name" value="Peptidase_U57"/>
</dbReference>
<proteinExistence type="predicted"/>
<gene>
    <name evidence="1" type="ORF">SAMN00017405_1201</name>
</gene>
<dbReference type="RefSeq" id="WP_084052592.1">
    <property type="nucleotide sequence ID" value="NZ_FWWT01000013.1"/>
</dbReference>